<dbReference type="GO" id="GO:0046872">
    <property type="term" value="F:metal ion binding"/>
    <property type="evidence" value="ECO:0007669"/>
    <property type="project" value="UniProtKB-KW"/>
</dbReference>
<evidence type="ECO:0000256" key="1">
    <source>
        <dbReference type="ARBA" id="ARBA00001973"/>
    </source>
</evidence>
<evidence type="ECO:0000256" key="12">
    <source>
        <dbReference type="ARBA" id="ARBA00023326"/>
    </source>
</evidence>
<feature type="region of interest" description="Disordered" evidence="16">
    <location>
        <begin position="244"/>
        <end position="266"/>
    </location>
</feature>
<evidence type="ECO:0000256" key="4">
    <source>
        <dbReference type="ARBA" id="ARBA00022723"/>
    </source>
</evidence>
<keyword evidence="3 15" id="KW-0964">Secreted</keyword>
<dbReference type="AlphaFoldDB" id="A0AAV9MZS7"/>
<dbReference type="Proteomes" id="UP001358417">
    <property type="component" value="Unassembled WGS sequence"/>
</dbReference>
<feature type="compositionally biased region" description="Low complexity" evidence="16">
    <location>
        <begin position="396"/>
        <end position="407"/>
    </location>
</feature>
<evidence type="ECO:0000313" key="20">
    <source>
        <dbReference type="Proteomes" id="UP001358417"/>
    </source>
</evidence>
<name>A0AAV9MZS7_9EURO</name>
<feature type="compositionally biased region" description="Gly residues" evidence="16">
    <location>
        <begin position="376"/>
        <end position="394"/>
    </location>
</feature>
<evidence type="ECO:0000259" key="18">
    <source>
        <dbReference type="Pfam" id="PF03443"/>
    </source>
</evidence>
<evidence type="ECO:0000313" key="19">
    <source>
        <dbReference type="EMBL" id="KAK5046063.1"/>
    </source>
</evidence>
<keyword evidence="9" id="KW-0503">Monooxygenase</keyword>
<dbReference type="InterPro" id="IPR049892">
    <property type="entry name" value="AA9"/>
</dbReference>
<dbReference type="GO" id="GO:0004497">
    <property type="term" value="F:monooxygenase activity"/>
    <property type="evidence" value="ECO:0007669"/>
    <property type="project" value="UniProtKB-KW"/>
</dbReference>
<evidence type="ECO:0000256" key="2">
    <source>
        <dbReference type="ARBA" id="ARBA00004613"/>
    </source>
</evidence>
<comment type="subcellular location">
    <subcellularLocation>
        <location evidence="2 15">Secreted</location>
    </subcellularLocation>
</comment>
<dbReference type="EC" id="1.14.99.56" evidence="15"/>
<sequence>MSFAKSTAVFGVLALLSKVQAHGHVTGVVAGGEWYSGYIPSFVYQSKPPVVAGWTTKGVVDNGFVSDYNSPDIICHKGATPGGSYIKVAAGSSIDLQWTAWPESHHGPVMDFLAACGDDCTTVDKTKLLFNKIDESGLIDGSNNPGLWASDDLIANNNTWSVTIPSSIAPGKYVLRHDTIALHSAFDVGGSQAYPQCFNLEITGSGSNTLPSGTKGTDLYNDEDPGIHINIYYPKLTSYTIPGPPLIDGTSSGPQPGPSSAASSSTTSAAAATSVAASSSTSTTSKSGWGVDITASVTAPGQVISTNVSPASSSSTSTTTTTTTTNAGRPSKPATSAPSEPSTSQAPPPGPKPESSAAPPPPPPPPANTVNPAEGNTGGNPGGNGGNGGWGNGGAPTSPVSFTSTVTGRIGRPTKFTCYIEE</sequence>
<comment type="caution">
    <text evidence="19">The sequence shown here is derived from an EMBL/GenBank/DDBJ whole genome shotgun (WGS) entry which is preliminary data.</text>
</comment>
<dbReference type="RefSeq" id="XP_064701662.1">
    <property type="nucleotide sequence ID" value="XM_064852065.1"/>
</dbReference>
<reference evidence="19 20" key="1">
    <citation type="submission" date="2023-08" db="EMBL/GenBank/DDBJ databases">
        <title>Black Yeasts Isolated from many extreme environments.</title>
        <authorList>
            <person name="Coleine C."/>
            <person name="Stajich J.E."/>
            <person name="Selbmann L."/>
        </authorList>
    </citation>
    <scope>NUCLEOTIDE SEQUENCE [LARGE SCALE GENOMIC DNA]</scope>
    <source>
        <strain evidence="19 20">CCFEE 5792</strain>
    </source>
</reference>
<protein>
    <recommendedName>
        <fullName evidence="15">AA9 family lytic polysaccharide monooxygenase</fullName>
        <ecNumber evidence="15">1.14.99.56</ecNumber>
    </recommendedName>
    <alternativeName>
        <fullName evidence="15">Endo-beta-1,4-glucanase</fullName>
    </alternativeName>
    <alternativeName>
        <fullName evidence="15">Glycosyl hydrolase 61 family protein</fullName>
    </alternativeName>
</protein>
<keyword evidence="10 15" id="KW-1015">Disulfide bond</keyword>
<proteinExistence type="inferred from homology"/>
<feature type="domain" description="Auxiliary Activity family 9 catalytic" evidence="18">
    <location>
        <begin position="22"/>
        <end position="239"/>
    </location>
</feature>
<keyword evidence="12 15" id="KW-0624">Polysaccharide degradation</keyword>
<evidence type="ECO:0000256" key="13">
    <source>
        <dbReference type="ARBA" id="ARBA00044502"/>
    </source>
</evidence>
<evidence type="ECO:0000256" key="14">
    <source>
        <dbReference type="ARBA" id="ARBA00045077"/>
    </source>
</evidence>
<accession>A0AAV9MZS7</accession>
<organism evidence="19 20">
    <name type="scientific">Exophiala bonariae</name>
    <dbReference type="NCBI Taxonomy" id="1690606"/>
    <lineage>
        <taxon>Eukaryota</taxon>
        <taxon>Fungi</taxon>
        <taxon>Dikarya</taxon>
        <taxon>Ascomycota</taxon>
        <taxon>Pezizomycotina</taxon>
        <taxon>Eurotiomycetes</taxon>
        <taxon>Chaetothyriomycetidae</taxon>
        <taxon>Chaetothyriales</taxon>
        <taxon>Herpotrichiellaceae</taxon>
        <taxon>Exophiala</taxon>
    </lineage>
</organism>
<dbReference type="GO" id="GO:0008810">
    <property type="term" value="F:cellulase activity"/>
    <property type="evidence" value="ECO:0007669"/>
    <property type="project" value="UniProtKB-UniRule"/>
</dbReference>
<dbReference type="Gene3D" id="2.70.50.70">
    <property type="match status" value="1"/>
</dbReference>
<dbReference type="PANTHER" id="PTHR33353">
    <property type="entry name" value="PUTATIVE (AFU_ORTHOLOGUE AFUA_1G12560)-RELATED"/>
    <property type="match status" value="1"/>
</dbReference>
<feature type="region of interest" description="Disordered" evidence="16">
    <location>
        <begin position="306"/>
        <end position="422"/>
    </location>
</feature>
<feature type="signal peptide" evidence="17">
    <location>
        <begin position="1"/>
        <end position="21"/>
    </location>
</feature>
<dbReference type="GO" id="GO:0030248">
    <property type="term" value="F:cellulose binding"/>
    <property type="evidence" value="ECO:0007669"/>
    <property type="project" value="UniProtKB-UniRule"/>
</dbReference>
<keyword evidence="6 15" id="KW-0136">Cellulose degradation</keyword>
<feature type="compositionally biased region" description="Pro residues" evidence="16">
    <location>
        <begin position="346"/>
        <end position="367"/>
    </location>
</feature>
<dbReference type="InterPro" id="IPR005103">
    <property type="entry name" value="AA9_LPMO"/>
</dbReference>
<comment type="cofactor">
    <cofactor evidence="1">
        <name>Cu(2+)</name>
        <dbReference type="ChEBI" id="CHEBI:29036"/>
    </cofactor>
</comment>
<evidence type="ECO:0000256" key="10">
    <source>
        <dbReference type="ARBA" id="ARBA00023157"/>
    </source>
</evidence>
<dbReference type="GO" id="GO:0030245">
    <property type="term" value="P:cellulose catabolic process"/>
    <property type="evidence" value="ECO:0007669"/>
    <property type="project" value="UniProtKB-UniRule"/>
</dbReference>
<evidence type="ECO:0000256" key="5">
    <source>
        <dbReference type="ARBA" id="ARBA00022729"/>
    </source>
</evidence>
<dbReference type="EMBL" id="JAVRRD010000032">
    <property type="protein sequence ID" value="KAK5046063.1"/>
    <property type="molecule type" value="Genomic_DNA"/>
</dbReference>
<evidence type="ECO:0000256" key="6">
    <source>
        <dbReference type="ARBA" id="ARBA00023001"/>
    </source>
</evidence>
<keyword evidence="8" id="KW-0186">Copper</keyword>
<comment type="similarity">
    <text evidence="13">Belongs to the polysaccharide monooxygenase AA9 family.</text>
</comment>
<comment type="catalytic activity">
    <reaction evidence="14 15">
        <text>[(1-&gt;4)-beta-D-glucosyl]n+m + reduced acceptor + O2 = 4-dehydro-beta-D-glucosyl-[(1-&gt;4)-beta-D-glucosyl]n-1 + [(1-&gt;4)-beta-D-glucosyl]m + acceptor + H2O.</text>
        <dbReference type="EC" id="1.14.99.56"/>
    </reaction>
</comment>
<comment type="domain">
    <text evidence="15">Has a modular structure: an endo-beta-1,4-glucanase catalytic module at the N-terminus, a linker rich in serines and threonines, and a C-terminal carbohydrate-binding module (CBM).</text>
</comment>
<evidence type="ECO:0000256" key="3">
    <source>
        <dbReference type="ARBA" id="ARBA00022525"/>
    </source>
</evidence>
<dbReference type="GO" id="GO:0005576">
    <property type="term" value="C:extracellular region"/>
    <property type="evidence" value="ECO:0007669"/>
    <property type="project" value="UniProtKB-SubCell"/>
</dbReference>
<evidence type="ECO:0000256" key="8">
    <source>
        <dbReference type="ARBA" id="ARBA00023008"/>
    </source>
</evidence>
<dbReference type="GeneID" id="89976683"/>
<feature type="compositionally biased region" description="Low complexity" evidence="16">
    <location>
        <begin position="312"/>
        <end position="345"/>
    </location>
</feature>
<keyword evidence="5 17" id="KW-0732">Signal</keyword>
<evidence type="ECO:0000256" key="15">
    <source>
        <dbReference type="RuleBase" id="RU368122"/>
    </source>
</evidence>
<evidence type="ECO:0000256" key="11">
    <source>
        <dbReference type="ARBA" id="ARBA00023277"/>
    </source>
</evidence>
<dbReference type="CDD" id="cd21175">
    <property type="entry name" value="LPMO_AA9"/>
    <property type="match status" value="1"/>
</dbReference>
<dbReference type="PANTHER" id="PTHR33353:SF36">
    <property type="entry name" value="ENDO-BETA-1,4-GLUCANASE D"/>
    <property type="match status" value="1"/>
</dbReference>
<keyword evidence="7" id="KW-0560">Oxidoreductase</keyword>
<feature type="chain" id="PRO_5043945221" description="AA9 family lytic polysaccharide monooxygenase" evidence="17">
    <location>
        <begin position="22"/>
        <end position="422"/>
    </location>
</feature>
<evidence type="ECO:0000256" key="17">
    <source>
        <dbReference type="SAM" id="SignalP"/>
    </source>
</evidence>
<dbReference type="Pfam" id="PF03443">
    <property type="entry name" value="AA9"/>
    <property type="match status" value="1"/>
</dbReference>
<keyword evidence="11 15" id="KW-0119">Carbohydrate metabolism</keyword>
<comment type="function">
    <text evidence="15">Lytic polysaccharide monooxygenase (LMPO) that depolymerizes crystalline and amorphous polysaccharides via the oxidation of scissile alpha- or beta-(1-4)-glycosidic bonds, yielding C1 and/or C4 oxidation products. Catalysis by LPMOs requires the reduction of the active-site copper from Cu(II) to Cu(I) by a reducing agent and H(2)O(2) or O(2) as a cosubstrate.</text>
</comment>
<keyword evidence="20" id="KW-1185">Reference proteome</keyword>
<evidence type="ECO:0000256" key="7">
    <source>
        <dbReference type="ARBA" id="ARBA00023002"/>
    </source>
</evidence>
<keyword evidence="4" id="KW-0479">Metal-binding</keyword>
<evidence type="ECO:0000256" key="16">
    <source>
        <dbReference type="SAM" id="MobiDB-lite"/>
    </source>
</evidence>
<gene>
    <name evidence="19" type="ORF">LTR84_008520</name>
</gene>
<evidence type="ECO:0000256" key="9">
    <source>
        <dbReference type="ARBA" id="ARBA00023033"/>
    </source>
</evidence>